<dbReference type="PRINTS" id="PR00412">
    <property type="entry name" value="EPOXHYDRLASE"/>
</dbReference>
<dbReference type="Gene3D" id="3.40.50.1820">
    <property type="entry name" value="alpha/beta hydrolase"/>
    <property type="match status" value="1"/>
</dbReference>
<feature type="domain" description="AB hydrolase-1" evidence="2">
    <location>
        <begin position="23"/>
        <end position="317"/>
    </location>
</feature>
<gene>
    <name evidence="3" type="ORF">METZ01_LOCUS150970</name>
</gene>
<name>A0A382A985_9ZZZZ</name>
<evidence type="ECO:0000313" key="3">
    <source>
        <dbReference type="EMBL" id="SVA98116.1"/>
    </source>
</evidence>
<dbReference type="GO" id="GO:0016787">
    <property type="term" value="F:hydrolase activity"/>
    <property type="evidence" value="ECO:0007669"/>
    <property type="project" value="UniProtKB-KW"/>
</dbReference>
<dbReference type="AlphaFoldDB" id="A0A382A985"/>
<evidence type="ECO:0000259" key="2">
    <source>
        <dbReference type="Pfam" id="PF00561"/>
    </source>
</evidence>
<sequence>MNKVDNGNGLEMAYLDVGRGDDVILLLHGFPEIAYSWRRVIPMLTQAGYRVIAPDQRGYGKTTGWPSGYDVDLEPYSFKNLVDDVLGLLNALNVPSVAVVVGHDFGSPVAAWAAMTHPEVFQRLVLMSAPFGESTTNVFDAVASLRPPRVHYHQYYATPTADRDMRFPPQGLHDFLRGYFHYKSGDHSANRTHPLKENELDLLPPYYVMEAGKTMPETVVDEMPAEPNNWLTDADLAIYCREFQRTGFQGGLNWYRARLAGVDSRKPSVLRVPSAFIAGKHDWGVYQSPGLFESMQNAACSDMRGVYLVDHAGHWVQQEQPEITSTLLLNFLA</sequence>
<organism evidence="3">
    <name type="scientific">marine metagenome</name>
    <dbReference type="NCBI Taxonomy" id="408172"/>
    <lineage>
        <taxon>unclassified sequences</taxon>
        <taxon>metagenomes</taxon>
        <taxon>ecological metagenomes</taxon>
    </lineage>
</organism>
<keyword evidence="1" id="KW-0378">Hydrolase</keyword>
<dbReference type="SUPFAM" id="SSF53474">
    <property type="entry name" value="alpha/beta-Hydrolases"/>
    <property type="match status" value="1"/>
</dbReference>
<proteinExistence type="predicted"/>
<dbReference type="PRINTS" id="PR00111">
    <property type="entry name" value="ABHYDROLASE"/>
</dbReference>
<evidence type="ECO:0000256" key="1">
    <source>
        <dbReference type="ARBA" id="ARBA00022801"/>
    </source>
</evidence>
<dbReference type="InterPro" id="IPR000073">
    <property type="entry name" value="AB_hydrolase_1"/>
</dbReference>
<reference evidence="3" key="1">
    <citation type="submission" date="2018-05" db="EMBL/GenBank/DDBJ databases">
        <authorList>
            <person name="Lanie J.A."/>
            <person name="Ng W.-L."/>
            <person name="Kazmierczak K.M."/>
            <person name="Andrzejewski T.M."/>
            <person name="Davidsen T.M."/>
            <person name="Wayne K.J."/>
            <person name="Tettelin H."/>
            <person name="Glass J.I."/>
            <person name="Rusch D."/>
            <person name="Podicherti R."/>
            <person name="Tsui H.-C.T."/>
            <person name="Winkler M.E."/>
        </authorList>
    </citation>
    <scope>NUCLEOTIDE SEQUENCE</scope>
</reference>
<dbReference type="EMBL" id="UINC01024458">
    <property type="protein sequence ID" value="SVA98116.1"/>
    <property type="molecule type" value="Genomic_DNA"/>
</dbReference>
<accession>A0A382A985</accession>
<dbReference type="InterPro" id="IPR000639">
    <property type="entry name" value="Epox_hydrolase-like"/>
</dbReference>
<dbReference type="PANTHER" id="PTHR43329">
    <property type="entry name" value="EPOXIDE HYDROLASE"/>
    <property type="match status" value="1"/>
</dbReference>
<protein>
    <recommendedName>
        <fullName evidence="2">AB hydrolase-1 domain-containing protein</fullName>
    </recommendedName>
</protein>
<dbReference type="InterPro" id="IPR029058">
    <property type="entry name" value="AB_hydrolase_fold"/>
</dbReference>
<dbReference type="Pfam" id="PF00561">
    <property type="entry name" value="Abhydrolase_1"/>
    <property type="match status" value="1"/>
</dbReference>